<dbReference type="InterPro" id="IPR039764">
    <property type="entry name" value="HABP4/SERBP1-like"/>
</dbReference>
<dbReference type="Proteomes" id="UP000243052">
    <property type="component" value="Chromosome ii"/>
</dbReference>
<feature type="region of interest" description="Disordered" evidence="3">
    <location>
        <begin position="1"/>
        <end position="135"/>
    </location>
</feature>
<dbReference type="Pfam" id="PF09598">
    <property type="entry name" value="Stm1_N"/>
    <property type="match status" value="1"/>
</dbReference>
<dbReference type="InterPro" id="IPR006861">
    <property type="entry name" value="HABP4_PAIRBP1-bd"/>
</dbReference>
<dbReference type="GeneID" id="28722214"/>
<dbReference type="SMART" id="SM01233">
    <property type="entry name" value="HABP4_PAI-RBP1"/>
    <property type="match status" value="1"/>
</dbReference>
<evidence type="ECO:0000256" key="3">
    <source>
        <dbReference type="SAM" id="MobiDB-lite"/>
    </source>
</evidence>
<evidence type="ECO:0000259" key="4">
    <source>
        <dbReference type="SMART" id="SM01233"/>
    </source>
</evidence>
<feature type="compositionally biased region" description="Basic residues" evidence="3">
    <location>
        <begin position="219"/>
        <end position="232"/>
    </location>
</feature>
<sequence>MSNPFDLLGNDVEDSTVTTAPPKEIIKKTTSSKKADVPPPSADPSKAKNNRPKPSGNDAAFKDKQAGRSQNKNKDAPVAGKGRENKPYDRHSRTGKTDSAKKIKQAWGDNEKQLADEEAGAAIAEAELAAEDVEEQQPAAISLEAYLNEQNAEKLNSTVIPQKVEKLEDAELFVKKEQVFVEPAKVKTHKPKQVKTKQYLEFDGTETFPAPNRGQSSRRGGRGGKKGGKRGSHNAPKQPIKADFPALV</sequence>
<feature type="region of interest" description="Disordered" evidence="3">
    <location>
        <begin position="188"/>
        <end position="248"/>
    </location>
</feature>
<feature type="domain" description="Hyaluronan/mRNA-binding protein" evidence="4">
    <location>
        <begin position="84"/>
        <end position="166"/>
    </location>
</feature>
<evidence type="ECO:0000313" key="6">
    <source>
        <dbReference type="Proteomes" id="UP000243052"/>
    </source>
</evidence>
<evidence type="ECO:0000256" key="2">
    <source>
        <dbReference type="ARBA" id="ARBA00022490"/>
    </source>
</evidence>
<gene>
    <name evidence="5" type="ORF">AW171_hschr2542</name>
</gene>
<dbReference type="GO" id="GO:0005634">
    <property type="term" value="C:nucleus"/>
    <property type="evidence" value="ECO:0007669"/>
    <property type="project" value="TreeGrafter"/>
</dbReference>
<dbReference type="Gene3D" id="6.10.140.1040">
    <property type="match status" value="1"/>
</dbReference>
<feature type="compositionally biased region" description="Basic and acidic residues" evidence="3">
    <location>
        <begin position="81"/>
        <end position="101"/>
    </location>
</feature>
<proteinExistence type="predicted"/>
<reference evidence="5 6" key="1">
    <citation type="submission" date="2016-01" db="EMBL/GenBank/DDBJ databases">
        <title>Genome sequence of the yeast Holleya sinecauda.</title>
        <authorList>
            <person name="Dietrich F.S."/>
        </authorList>
    </citation>
    <scope>NUCLEOTIDE SEQUENCE [LARGE SCALE GENOMIC DNA]</scope>
    <source>
        <strain evidence="5 6">ATCC 58844</strain>
    </source>
</reference>
<dbReference type="RefSeq" id="XP_017986007.1">
    <property type="nucleotide sequence ID" value="XM_018130518.1"/>
</dbReference>
<dbReference type="STRING" id="45286.A0A125RDZ7"/>
<comment type="subcellular location">
    <subcellularLocation>
        <location evidence="1">Cytoplasm</location>
    </subcellularLocation>
</comment>
<dbReference type="OrthoDB" id="5426471at2759"/>
<evidence type="ECO:0000256" key="1">
    <source>
        <dbReference type="ARBA" id="ARBA00004496"/>
    </source>
</evidence>
<dbReference type="InterPro" id="IPR019084">
    <property type="entry name" value="STM1-like_N"/>
</dbReference>
<keyword evidence="6" id="KW-1185">Reference proteome</keyword>
<evidence type="ECO:0000313" key="5">
    <source>
        <dbReference type="EMBL" id="AMD19011.1"/>
    </source>
</evidence>
<protein>
    <submittedName>
        <fullName evidence="5">HBR110Wp</fullName>
    </submittedName>
</protein>
<name>A0A125RDZ7_9SACH</name>
<dbReference type="GO" id="GO:0005737">
    <property type="term" value="C:cytoplasm"/>
    <property type="evidence" value="ECO:0007669"/>
    <property type="project" value="UniProtKB-SubCell"/>
</dbReference>
<dbReference type="PANTHER" id="PTHR12299:SF17">
    <property type="entry name" value="AT19571P-RELATED"/>
    <property type="match status" value="1"/>
</dbReference>
<dbReference type="GO" id="GO:0003723">
    <property type="term" value="F:RNA binding"/>
    <property type="evidence" value="ECO:0007669"/>
    <property type="project" value="InterPro"/>
</dbReference>
<dbReference type="EMBL" id="CP014242">
    <property type="protein sequence ID" value="AMD19011.1"/>
    <property type="molecule type" value="Genomic_DNA"/>
</dbReference>
<keyword evidence="2" id="KW-0963">Cytoplasm</keyword>
<organism evidence="5 6">
    <name type="scientific">Eremothecium sinecaudum</name>
    <dbReference type="NCBI Taxonomy" id="45286"/>
    <lineage>
        <taxon>Eukaryota</taxon>
        <taxon>Fungi</taxon>
        <taxon>Dikarya</taxon>
        <taxon>Ascomycota</taxon>
        <taxon>Saccharomycotina</taxon>
        <taxon>Saccharomycetes</taxon>
        <taxon>Saccharomycetales</taxon>
        <taxon>Saccharomycetaceae</taxon>
        <taxon>Eremothecium</taxon>
    </lineage>
</organism>
<accession>A0A125RDZ7</accession>
<dbReference type="PANTHER" id="PTHR12299">
    <property type="entry name" value="HYALURONIC ACID-BINDING PROTEIN 4"/>
    <property type="match status" value="1"/>
</dbReference>
<dbReference type="AlphaFoldDB" id="A0A125RDZ7"/>